<dbReference type="InterPro" id="IPR017516">
    <property type="entry name" value="AbrB_dup"/>
</dbReference>
<comment type="caution">
    <text evidence="2">The sequence shown here is derived from an EMBL/GenBank/DDBJ whole genome shotgun (WGS) entry which is preliminary data.</text>
</comment>
<dbReference type="GO" id="GO:0016020">
    <property type="term" value="C:membrane"/>
    <property type="evidence" value="ECO:0007669"/>
    <property type="project" value="InterPro"/>
</dbReference>
<feature type="transmembrane region" description="Helical" evidence="1">
    <location>
        <begin position="322"/>
        <end position="340"/>
    </location>
</feature>
<keyword evidence="3" id="KW-1185">Reference proteome</keyword>
<gene>
    <name evidence="2" type="ORF">Aple_036110</name>
</gene>
<dbReference type="EMBL" id="BLAF01000018">
    <property type="protein sequence ID" value="GES20715.1"/>
    <property type="molecule type" value="Genomic_DNA"/>
</dbReference>
<dbReference type="Pfam" id="PF05145">
    <property type="entry name" value="AbrB"/>
    <property type="match status" value="1"/>
</dbReference>
<evidence type="ECO:0000313" key="3">
    <source>
        <dbReference type="Proteomes" id="UP000377595"/>
    </source>
</evidence>
<evidence type="ECO:0000313" key="2">
    <source>
        <dbReference type="EMBL" id="GES20715.1"/>
    </source>
</evidence>
<keyword evidence="1" id="KW-1133">Transmembrane helix</keyword>
<dbReference type="PANTHER" id="PTHR38457">
    <property type="entry name" value="REGULATOR ABRB-RELATED"/>
    <property type="match status" value="1"/>
</dbReference>
<feature type="transmembrane region" description="Helical" evidence="1">
    <location>
        <begin position="81"/>
        <end position="104"/>
    </location>
</feature>
<dbReference type="Proteomes" id="UP000377595">
    <property type="component" value="Unassembled WGS sequence"/>
</dbReference>
<dbReference type="RefSeq" id="WP_155345742.1">
    <property type="nucleotide sequence ID" value="NZ_BAAAHM010000002.1"/>
</dbReference>
<keyword evidence="1" id="KW-0812">Transmembrane</keyword>
<feature type="transmembrane region" description="Helical" evidence="1">
    <location>
        <begin position="206"/>
        <end position="223"/>
    </location>
</feature>
<dbReference type="PIRSF" id="PIRSF038991">
    <property type="entry name" value="Protein_AbrB"/>
    <property type="match status" value="1"/>
</dbReference>
<feature type="transmembrane region" description="Helical" evidence="1">
    <location>
        <begin position="179"/>
        <end position="199"/>
    </location>
</feature>
<keyword evidence="1" id="KW-0472">Membrane</keyword>
<accession>A0A5M3XGN6</accession>
<name>A0A5M3XGN6_9ACTN</name>
<dbReference type="InterPro" id="IPR007820">
    <property type="entry name" value="AbrB_fam"/>
</dbReference>
<protein>
    <submittedName>
        <fullName evidence="2">AbrB family transcriptional regulator</fullName>
    </submittedName>
</protein>
<proteinExistence type="predicted"/>
<dbReference type="GO" id="GO:0010468">
    <property type="term" value="P:regulation of gene expression"/>
    <property type="evidence" value="ECO:0007669"/>
    <property type="project" value="InterPro"/>
</dbReference>
<sequence>MRAVRWWGGLVALVVVGNLAMTAAGVPSAPLFAGLIAGVVVGLRAPGVVRMPRPMFRCGQAIIGVTTGLMIDWNRLGELGWGWPAVVLVCVATLASSVGAGQLLRRHGVSRATATFASVAGGASGVTAIASDYGADDRVVVVVQYTRVLIILLTLPLMVSWLSSEGSAVAVNAADPTTGLSLLGSVLAIGVGLGGGRLLRLPSPAVLGGLLAGAAVAAVPVFHDVAMPPAIRLAGFVLIGTQVGLRFNPDALRLIRSMMPTVFVVIALVIGSCVLLALGLAAVTGVDHFDAYLATTPGGFPAVLAAATSSGADITLVSAVQLMRLLLVLFLTPLLARWLLR</sequence>
<dbReference type="PANTHER" id="PTHR38457:SF1">
    <property type="entry name" value="REGULATOR ABRB-RELATED"/>
    <property type="match status" value="1"/>
</dbReference>
<evidence type="ECO:0000256" key="1">
    <source>
        <dbReference type="SAM" id="Phobius"/>
    </source>
</evidence>
<organism evidence="2 3">
    <name type="scientific">Acrocarpospora pleiomorpha</name>
    <dbReference type="NCBI Taxonomy" id="90975"/>
    <lineage>
        <taxon>Bacteria</taxon>
        <taxon>Bacillati</taxon>
        <taxon>Actinomycetota</taxon>
        <taxon>Actinomycetes</taxon>
        <taxon>Streptosporangiales</taxon>
        <taxon>Streptosporangiaceae</taxon>
        <taxon>Acrocarpospora</taxon>
    </lineage>
</organism>
<dbReference type="AlphaFoldDB" id="A0A5M3XGN6"/>
<feature type="transmembrane region" description="Helical" evidence="1">
    <location>
        <begin position="259"/>
        <end position="283"/>
    </location>
</feature>
<reference evidence="2 3" key="1">
    <citation type="submission" date="2019-10" db="EMBL/GenBank/DDBJ databases">
        <title>Whole genome shotgun sequence of Acrocarpospora pleiomorpha NBRC 16267.</title>
        <authorList>
            <person name="Ichikawa N."/>
            <person name="Kimura A."/>
            <person name="Kitahashi Y."/>
            <person name="Komaki H."/>
            <person name="Oguchi A."/>
        </authorList>
    </citation>
    <scope>NUCLEOTIDE SEQUENCE [LARGE SCALE GENOMIC DNA]</scope>
    <source>
        <strain evidence="2 3">NBRC 16267</strain>
    </source>
</reference>
<feature type="transmembrane region" description="Helical" evidence="1">
    <location>
        <begin position="139"/>
        <end position="159"/>
    </location>
</feature>
<dbReference type="NCBIfam" id="TIGR03082">
    <property type="entry name" value="Gneg_AbrB_dup"/>
    <property type="match status" value="2"/>
</dbReference>
<dbReference type="OrthoDB" id="5188485at2"/>